<feature type="transmembrane region" description="Helical" evidence="1">
    <location>
        <begin position="33"/>
        <end position="57"/>
    </location>
</feature>
<protein>
    <recommendedName>
        <fullName evidence="2">Low molecular weight protein antigen 6 PH domain-containing protein</fullName>
    </recommendedName>
</protein>
<dbReference type="RefSeq" id="WP_184614245.1">
    <property type="nucleotide sequence ID" value="NZ_JACHBR010000001.1"/>
</dbReference>
<evidence type="ECO:0000313" key="3">
    <source>
        <dbReference type="EMBL" id="MBB5629265.1"/>
    </source>
</evidence>
<comment type="caution">
    <text evidence="3">The sequence shown here is derived from an EMBL/GenBank/DDBJ whole genome shotgun (WGS) entry which is preliminary data.</text>
</comment>
<sequence length="163" mass="17615">MTQCPADPPAFRVVSEPEPPPLPVIWRPRRARVMAYSAATVIVVGAVVLAVVLPPPFRLPDKIGVVVFAALVAFILHLLGRLRVEADERGVTVVNAARVHRYEWAEVLGVTLPEGEPWPKLDLADGSSVGAMGIQGTEKARSRKAVAELRALIQKYGEAPDRG</sequence>
<proteinExistence type="predicted"/>
<dbReference type="EMBL" id="JACHBR010000001">
    <property type="protein sequence ID" value="MBB5629265.1"/>
    <property type="molecule type" value="Genomic_DNA"/>
</dbReference>
<gene>
    <name evidence="3" type="ORF">BJ981_004964</name>
</gene>
<dbReference type="AlphaFoldDB" id="A0A7W8Z8G0"/>
<dbReference type="InterPro" id="IPR019692">
    <property type="entry name" value="CFP-6_PH"/>
</dbReference>
<reference evidence="3 4" key="1">
    <citation type="submission" date="2020-08" db="EMBL/GenBank/DDBJ databases">
        <title>Sequencing the genomes of 1000 actinobacteria strains.</title>
        <authorList>
            <person name="Klenk H.-P."/>
        </authorList>
    </citation>
    <scope>NUCLEOTIDE SEQUENCE [LARGE SCALE GENOMIC DNA]</scope>
    <source>
        <strain evidence="3 4">DSM 45790</strain>
    </source>
</reference>
<accession>A0A7W8Z8G0</accession>
<keyword evidence="1" id="KW-1133">Transmembrane helix</keyword>
<evidence type="ECO:0000259" key="2">
    <source>
        <dbReference type="Pfam" id="PF10756"/>
    </source>
</evidence>
<evidence type="ECO:0000256" key="1">
    <source>
        <dbReference type="SAM" id="Phobius"/>
    </source>
</evidence>
<dbReference type="Pfam" id="PF10756">
    <property type="entry name" value="bPH_6"/>
    <property type="match status" value="1"/>
</dbReference>
<keyword evidence="4" id="KW-1185">Reference proteome</keyword>
<feature type="domain" description="Low molecular weight protein antigen 6 PH" evidence="2">
    <location>
        <begin position="81"/>
        <end position="150"/>
    </location>
</feature>
<dbReference type="Proteomes" id="UP000588112">
    <property type="component" value="Unassembled WGS sequence"/>
</dbReference>
<keyword evidence="1" id="KW-0812">Transmembrane</keyword>
<name>A0A7W8Z8G0_9ACTN</name>
<evidence type="ECO:0000313" key="4">
    <source>
        <dbReference type="Proteomes" id="UP000588112"/>
    </source>
</evidence>
<feature type="transmembrane region" description="Helical" evidence="1">
    <location>
        <begin position="63"/>
        <end position="80"/>
    </location>
</feature>
<keyword evidence="1" id="KW-0472">Membrane</keyword>
<organism evidence="3 4">
    <name type="scientific">Sphaerisporangium krabiense</name>
    <dbReference type="NCBI Taxonomy" id="763782"/>
    <lineage>
        <taxon>Bacteria</taxon>
        <taxon>Bacillati</taxon>
        <taxon>Actinomycetota</taxon>
        <taxon>Actinomycetes</taxon>
        <taxon>Streptosporangiales</taxon>
        <taxon>Streptosporangiaceae</taxon>
        <taxon>Sphaerisporangium</taxon>
    </lineage>
</organism>